<keyword evidence="1" id="KW-0812">Transmembrane</keyword>
<feature type="transmembrane region" description="Helical" evidence="1">
    <location>
        <begin position="189"/>
        <end position="210"/>
    </location>
</feature>
<name>A0ABY3SC95_9BACL</name>
<protein>
    <submittedName>
        <fullName evidence="2">Uncharacterized protein</fullName>
    </submittedName>
</protein>
<feature type="transmembrane region" description="Helical" evidence="1">
    <location>
        <begin position="62"/>
        <end position="79"/>
    </location>
</feature>
<accession>A0ABY3SC95</accession>
<sequence length="230" mass="26348">MNFLINIFFSFIEFLAGLSFADVLFRLPVEKNKRLKHVIISLFLALESAYFTTYWHNALINFMFTLFLWIISLVVFFQISIWFSMLIGIVSGLLGVGLELIGFMIGNLIESINLNKIDDLTRNIVLFSVALVLYLVSVLLSRKKFGFLIPNIYANPPLNKLFFIVSSCMITSLLVTVFVNYLYIGNIGIIHLIGTVLLLICTFLVVTFSYKLNKKLLKDKYNRNGNSTWI</sequence>
<feature type="transmembrane region" description="Helical" evidence="1">
    <location>
        <begin position="6"/>
        <end position="25"/>
    </location>
</feature>
<evidence type="ECO:0000313" key="2">
    <source>
        <dbReference type="EMBL" id="UJF31604.1"/>
    </source>
</evidence>
<gene>
    <name evidence="2" type="ORF">L0M14_17550</name>
</gene>
<dbReference type="RefSeq" id="WP_235117950.1">
    <property type="nucleotide sequence ID" value="NZ_CP090978.1"/>
</dbReference>
<keyword evidence="3" id="KW-1185">Reference proteome</keyword>
<organism evidence="2 3">
    <name type="scientific">Paenibacillus hexagrammi</name>
    <dbReference type="NCBI Taxonomy" id="2908839"/>
    <lineage>
        <taxon>Bacteria</taxon>
        <taxon>Bacillati</taxon>
        <taxon>Bacillota</taxon>
        <taxon>Bacilli</taxon>
        <taxon>Bacillales</taxon>
        <taxon>Paenibacillaceae</taxon>
        <taxon>Paenibacillus</taxon>
    </lineage>
</organism>
<evidence type="ECO:0000313" key="3">
    <source>
        <dbReference type="Proteomes" id="UP001649230"/>
    </source>
</evidence>
<keyword evidence="1" id="KW-1133">Transmembrane helix</keyword>
<keyword evidence="1" id="KW-0472">Membrane</keyword>
<proteinExistence type="predicted"/>
<dbReference type="Proteomes" id="UP001649230">
    <property type="component" value="Chromosome"/>
</dbReference>
<reference evidence="2 3" key="1">
    <citation type="journal article" date="2024" name="Int. J. Syst. Evol. Microbiol.">
        <title>Paenibacillus hexagrammi sp. nov., a novel bacterium isolated from the gut content of Hexagrammos agrammus.</title>
        <authorList>
            <person name="Jung H.K."/>
            <person name="Kim D.G."/>
            <person name="Zin H."/>
            <person name="Park J."/>
            <person name="Jung H."/>
            <person name="Kim Y.O."/>
            <person name="Kong H.J."/>
            <person name="Kim J.W."/>
            <person name="Kim Y.S."/>
        </authorList>
    </citation>
    <scope>NUCLEOTIDE SEQUENCE [LARGE SCALE GENOMIC DNA]</scope>
    <source>
        <strain evidence="2 3">YPD9-1</strain>
    </source>
</reference>
<dbReference type="EMBL" id="CP090978">
    <property type="protein sequence ID" value="UJF31604.1"/>
    <property type="molecule type" value="Genomic_DNA"/>
</dbReference>
<feature type="transmembrane region" description="Helical" evidence="1">
    <location>
        <begin position="161"/>
        <end position="183"/>
    </location>
</feature>
<feature type="transmembrane region" description="Helical" evidence="1">
    <location>
        <begin position="121"/>
        <end position="140"/>
    </location>
</feature>
<feature type="transmembrane region" description="Helical" evidence="1">
    <location>
        <begin position="86"/>
        <end position="109"/>
    </location>
</feature>
<evidence type="ECO:0000256" key="1">
    <source>
        <dbReference type="SAM" id="Phobius"/>
    </source>
</evidence>